<evidence type="ECO:0000256" key="2">
    <source>
        <dbReference type="ARBA" id="ARBA00023315"/>
    </source>
</evidence>
<dbReference type="Proteomes" id="UP000218890">
    <property type="component" value="Chromosome"/>
</dbReference>
<name>A0A110B5I4_HALHR</name>
<reference evidence="5" key="1">
    <citation type="submission" date="2016-02" db="EMBL/GenBank/DDBJ databases">
        <title>Halorhodospira halochloris DSM-1059 complete genome, version 2.</title>
        <authorList>
            <person name="Tsukatani Y."/>
        </authorList>
    </citation>
    <scope>NUCLEOTIDE SEQUENCE</scope>
    <source>
        <strain evidence="5">DSM 1059</strain>
    </source>
</reference>
<keyword evidence="1" id="KW-0808">Transferase</keyword>
<evidence type="ECO:0000256" key="3">
    <source>
        <dbReference type="SAM" id="MobiDB-lite"/>
    </source>
</evidence>
<dbReference type="InterPro" id="IPR029069">
    <property type="entry name" value="HotDog_dom_sf"/>
</dbReference>
<dbReference type="RefSeq" id="WP_096409836.1">
    <property type="nucleotide sequence ID" value="NZ_AP017372.2"/>
</dbReference>
<keyword evidence="2" id="KW-0012">Acyltransferase</keyword>
<dbReference type="PANTHER" id="PTHR43356:SF2">
    <property type="entry name" value="PHOSPHATE ACETYLTRANSFERASE"/>
    <property type="match status" value="1"/>
</dbReference>
<evidence type="ECO:0000259" key="4">
    <source>
        <dbReference type="Pfam" id="PF01515"/>
    </source>
</evidence>
<evidence type="ECO:0000313" key="5">
    <source>
        <dbReference type="EMBL" id="BAU58478.1"/>
    </source>
</evidence>
<feature type="compositionally biased region" description="Polar residues" evidence="3">
    <location>
        <begin position="1"/>
        <end position="14"/>
    </location>
</feature>
<organism evidence="5 6">
    <name type="scientific">Halorhodospira halochloris</name>
    <name type="common">Ectothiorhodospira halochloris</name>
    <dbReference type="NCBI Taxonomy" id="1052"/>
    <lineage>
        <taxon>Bacteria</taxon>
        <taxon>Pseudomonadati</taxon>
        <taxon>Pseudomonadota</taxon>
        <taxon>Gammaproteobacteria</taxon>
        <taxon>Chromatiales</taxon>
        <taxon>Ectothiorhodospiraceae</taxon>
        <taxon>Halorhodospira</taxon>
    </lineage>
</organism>
<dbReference type="Pfam" id="PF01515">
    <property type="entry name" value="PTA_PTB"/>
    <property type="match status" value="1"/>
</dbReference>
<dbReference type="PANTHER" id="PTHR43356">
    <property type="entry name" value="PHOSPHATE ACETYLTRANSFERASE"/>
    <property type="match status" value="1"/>
</dbReference>
<dbReference type="InterPro" id="IPR002505">
    <property type="entry name" value="PTA_PTB"/>
</dbReference>
<accession>A0A110B5I4</accession>
<dbReference type="OrthoDB" id="9774179at2"/>
<protein>
    <submittedName>
        <fullName evidence="5">Phosphate acetyltransferase</fullName>
    </submittedName>
</protein>
<dbReference type="EMBL" id="AP017372">
    <property type="protein sequence ID" value="BAU58478.1"/>
    <property type="molecule type" value="Genomic_DNA"/>
</dbReference>
<evidence type="ECO:0000256" key="1">
    <source>
        <dbReference type="ARBA" id="ARBA00022679"/>
    </source>
</evidence>
<gene>
    <name evidence="5" type="ORF">HH1059_17910</name>
</gene>
<dbReference type="InterPro" id="IPR050500">
    <property type="entry name" value="Phos_Acetyltrans/Butyryltrans"/>
</dbReference>
<dbReference type="KEGG" id="hhk:HH1059_17910"/>
<feature type="domain" description="Phosphate acetyl/butaryl transferase" evidence="4">
    <location>
        <begin position="214"/>
        <end position="428"/>
    </location>
</feature>
<dbReference type="Gene3D" id="3.10.129.10">
    <property type="entry name" value="Hotdog Thioesterase"/>
    <property type="match status" value="1"/>
</dbReference>
<dbReference type="Gene3D" id="3.40.718.10">
    <property type="entry name" value="Isopropylmalate Dehydrogenase"/>
    <property type="match status" value="1"/>
</dbReference>
<dbReference type="NCBIfam" id="NF008852">
    <property type="entry name" value="PRK11890.1"/>
    <property type="match status" value="1"/>
</dbReference>
<dbReference type="GO" id="GO:0016746">
    <property type="term" value="F:acyltransferase activity"/>
    <property type="evidence" value="ECO:0007669"/>
    <property type="project" value="UniProtKB-KW"/>
</dbReference>
<proteinExistence type="predicted"/>
<sequence>MANGAQNRPYSQISIGDRAETTSRLNHEDMRILGEGLWPGTMLINAVCTELPGPGTVPLAQELVYEGSIGLGDTVTVTLEVIDKQDDGRRVILDARATREDGEPVISGRITVSAPAEEIANGETDSMVASTSRGRRRQLRRLLRMADNVEPMSAAVVHPVDALSLHGAIQASEHGLMQLTLVGPEYKIRAAADEAGINLGDLPIIDVEHSHEAAEAAVDLARRGEVEGLMKGSLHTDELMGAVVNRQKGLRTERRISHVYAMDVPSYPRPLLISDAAINISPSLAQKRDICQNAIELAHALGVEQPRVAILSATESVNPDIPSTLDAAALCKMADRGQIFGGLLDGPLAFDNAISESAARTKRITSQVAGNPDILIAPDLESGNMMAKQLYYLADAEAAGIVLGARVPIVLTSRADDVIARLASCAIAVLVAERKRRGLAHL</sequence>
<dbReference type="NCBIfam" id="NF006045">
    <property type="entry name" value="PRK08190.1"/>
    <property type="match status" value="1"/>
</dbReference>
<keyword evidence="6" id="KW-1185">Reference proteome</keyword>
<evidence type="ECO:0000313" key="6">
    <source>
        <dbReference type="Proteomes" id="UP000218890"/>
    </source>
</evidence>
<dbReference type="AlphaFoldDB" id="A0A110B5I4"/>
<dbReference type="SUPFAM" id="SSF54637">
    <property type="entry name" value="Thioesterase/thiol ester dehydrase-isomerase"/>
    <property type="match status" value="1"/>
</dbReference>
<dbReference type="SUPFAM" id="SSF53659">
    <property type="entry name" value="Isocitrate/Isopropylmalate dehydrogenase-like"/>
    <property type="match status" value="1"/>
</dbReference>
<feature type="region of interest" description="Disordered" evidence="3">
    <location>
        <begin position="1"/>
        <end position="21"/>
    </location>
</feature>